<dbReference type="EMBL" id="VYKJ01000011">
    <property type="protein sequence ID" value="KAA8997334.1"/>
    <property type="molecule type" value="Genomic_DNA"/>
</dbReference>
<dbReference type="SUPFAM" id="SSF51445">
    <property type="entry name" value="(Trans)glycosidases"/>
    <property type="match status" value="1"/>
</dbReference>
<proteinExistence type="inferred from homology"/>
<dbReference type="InterPro" id="IPR011683">
    <property type="entry name" value="Glyco_hydro_53"/>
</dbReference>
<evidence type="ECO:0000256" key="3">
    <source>
        <dbReference type="ARBA" id="ARBA00023295"/>
    </source>
</evidence>
<evidence type="ECO:0000313" key="5">
    <source>
        <dbReference type="EMBL" id="KAA8997334.1"/>
    </source>
</evidence>
<comment type="catalytic activity">
    <reaction evidence="4">
        <text>The enzyme specifically hydrolyzes (1-&gt;4)-beta-D-galactosidic linkages in type I arabinogalactans.</text>
        <dbReference type="EC" id="3.2.1.89"/>
    </reaction>
</comment>
<gene>
    <name evidence="5" type="ORF">FJU30_19040</name>
</gene>
<dbReference type="GO" id="GO:0031218">
    <property type="term" value="F:arabinogalactan endo-1,4-beta-galactosidase activity"/>
    <property type="evidence" value="ECO:0007669"/>
    <property type="project" value="UniProtKB-EC"/>
</dbReference>
<reference evidence="5 6" key="1">
    <citation type="submission" date="2019-09" db="EMBL/GenBank/DDBJ databases">
        <authorList>
            <person name="Li Y."/>
        </authorList>
    </citation>
    <scope>NUCLEOTIDE SEQUENCE [LARGE SCALE GENOMIC DNA]</scope>
    <source>
        <strain evidence="5 6">L3-3HA</strain>
    </source>
</reference>
<dbReference type="GO" id="GO:0015926">
    <property type="term" value="F:glucosidase activity"/>
    <property type="evidence" value="ECO:0007669"/>
    <property type="project" value="InterPro"/>
</dbReference>
<dbReference type="AlphaFoldDB" id="A0A5J5FUI4"/>
<name>A0A5J5FUI4_9GAMM</name>
<dbReference type="PANTHER" id="PTHR34983">
    <property type="entry name" value="ARABINOGALACTAN ENDO-BETA-1,4-GALACTANASE A"/>
    <property type="match status" value="1"/>
</dbReference>
<protein>
    <recommendedName>
        <fullName evidence="4">Arabinogalactan endo-beta-1,4-galactanase</fullName>
        <ecNumber evidence="4">3.2.1.89</ecNumber>
    </recommendedName>
</protein>
<organism evidence="5 6">
    <name type="scientific">Affinibrenneria salicis</name>
    <dbReference type="NCBI Taxonomy" id="2590031"/>
    <lineage>
        <taxon>Bacteria</taxon>
        <taxon>Pseudomonadati</taxon>
        <taxon>Pseudomonadota</taxon>
        <taxon>Gammaproteobacteria</taxon>
        <taxon>Enterobacterales</taxon>
        <taxon>Pectobacteriaceae</taxon>
        <taxon>Affinibrenneria</taxon>
    </lineage>
</organism>
<sequence>MKIIKPVFLGVCLALGLSGAARAADAVTIKPLSAPPAGFIKGVDISTLAAVEQHGGQFYDEHNVRQDPLTILKHNGVNYVRLRLWVDPKDGAGNRYGGGDNDLATTLALAKRAKAQGMKLLLDFHYSDFWTDPGKQFKPKAWSRMDYEQLKTTIHDYTRDTIAAFKQQGVLPDMVQIGNEINGGILWPEGKSWGQGGGEFDRLAGLLNAAIGGLRENLDSPDQVKIMLHLAEGTKNDMFRWWFDEITRRNVPFDIIGLSMYTYWNGPISALQSNMNDISRRYQKDVIVVEAAYGYTLDNCDDAENSFTAKEAQDGGYPGTVQGQTNFLRDLMQSIIQVPAGRGKGLFYWEPAWIAAPGAGWATPAGMKYIDDVWKEGNARENQALFDCQGKILPTVKVFN</sequence>
<keyword evidence="2 4" id="KW-0378">Hydrolase</keyword>
<dbReference type="Proteomes" id="UP000335415">
    <property type="component" value="Unassembled WGS sequence"/>
</dbReference>
<keyword evidence="6" id="KW-1185">Reference proteome</keyword>
<evidence type="ECO:0000256" key="2">
    <source>
        <dbReference type="ARBA" id="ARBA00022801"/>
    </source>
</evidence>
<keyword evidence="3 4" id="KW-0326">Glycosidase</keyword>
<dbReference type="GO" id="GO:0045490">
    <property type="term" value="P:pectin catabolic process"/>
    <property type="evidence" value="ECO:0007669"/>
    <property type="project" value="TreeGrafter"/>
</dbReference>
<dbReference type="PANTHER" id="PTHR34983:SF2">
    <property type="entry name" value="ENDO-BETA-1,4-GALACTANASE"/>
    <property type="match status" value="1"/>
</dbReference>
<comment type="caution">
    <text evidence="5">The sequence shown here is derived from an EMBL/GenBank/DDBJ whole genome shotgun (WGS) entry which is preliminary data.</text>
</comment>
<evidence type="ECO:0000256" key="1">
    <source>
        <dbReference type="ARBA" id="ARBA00010687"/>
    </source>
</evidence>
<evidence type="ECO:0000256" key="4">
    <source>
        <dbReference type="RuleBase" id="RU361192"/>
    </source>
</evidence>
<dbReference type="EC" id="3.2.1.89" evidence="4"/>
<dbReference type="RefSeq" id="WP_150436557.1">
    <property type="nucleotide sequence ID" value="NZ_VYKJ01000011.1"/>
</dbReference>
<dbReference type="Pfam" id="PF07745">
    <property type="entry name" value="Glyco_hydro_53"/>
    <property type="match status" value="1"/>
</dbReference>
<evidence type="ECO:0000313" key="6">
    <source>
        <dbReference type="Proteomes" id="UP000335415"/>
    </source>
</evidence>
<comment type="similarity">
    <text evidence="1 4">Belongs to the glycosyl hydrolase 53 family.</text>
</comment>
<accession>A0A5J5FUI4</accession>
<keyword evidence="4" id="KW-0732">Signal</keyword>
<dbReference type="OrthoDB" id="9768786at2"/>
<feature type="signal peptide" evidence="4">
    <location>
        <begin position="1"/>
        <end position="23"/>
    </location>
</feature>
<feature type="chain" id="PRO_5023965311" description="Arabinogalactan endo-beta-1,4-galactanase" evidence="4">
    <location>
        <begin position="24"/>
        <end position="400"/>
    </location>
</feature>
<dbReference type="InterPro" id="IPR017853">
    <property type="entry name" value="GH"/>
</dbReference>
<dbReference type="Gene3D" id="3.20.20.80">
    <property type="entry name" value="Glycosidases"/>
    <property type="match status" value="1"/>
</dbReference>